<reference evidence="1" key="2">
    <citation type="journal article" date="2015" name="Data Brief">
        <title>Shoot transcriptome of the giant reed, Arundo donax.</title>
        <authorList>
            <person name="Barrero R.A."/>
            <person name="Guerrero F.D."/>
            <person name="Moolhuijzen P."/>
            <person name="Goolsby J.A."/>
            <person name="Tidwell J."/>
            <person name="Bellgard S.E."/>
            <person name="Bellgard M.I."/>
        </authorList>
    </citation>
    <scope>NUCLEOTIDE SEQUENCE</scope>
    <source>
        <tissue evidence="1">Shoot tissue taken approximately 20 cm above the soil surface</tissue>
    </source>
</reference>
<evidence type="ECO:0000313" key="1">
    <source>
        <dbReference type="EMBL" id="JAD90685.1"/>
    </source>
</evidence>
<accession>A0A0A9DYF2</accession>
<protein>
    <submittedName>
        <fullName evidence="1">Uncharacterized protein</fullName>
    </submittedName>
</protein>
<proteinExistence type="predicted"/>
<dbReference type="AlphaFoldDB" id="A0A0A9DYF2"/>
<dbReference type="EMBL" id="GBRH01207210">
    <property type="protein sequence ID" value="JAD90685.1"/>
    <property type="molecule type" value="Transcribed_RNA"/>
</dbReference>
<sequence length="64" mass="7398">MQYLLLFLVETMKHPILLMTLLDRPLLPNASVLALMMTMLVKMGPLPTRTVFRRVKILSARKMT</sequence>
<organism evidence="1">
    <name type="scientific">Arundo donax</name>
    <name type="common">Giant reed</name>
    <name type="synonym">Donax arundinaceus</name>
    <dbReference type="NCBI Taxonomy" id="35708"/>
    <lineage>
        <taxon>Eukaryota</taxon>
        <taxon>Viridiplantae</taxon>
        <taxon>Streptophyta</taxon>
        <taxon>Embryophyta</taxon>
        <taxon>Tracheophyta</taxon>
        <taxon>Spermatophyta</taxon>
        <taxon>Magnoliopsida</taxon>
        <taxon>Liliopsida</taxon>
        <taxon>Poales</taxon>
        <taxon>Poaceae</taxon>
        <taxon>PACMAD clade</taxon>
        <taxon>Arundinoideae</taxon>
        <taxon>Arundineae</taxon>
        <taxon>Arundo</taxon>
    </lineage>
</organism>
<name>A0A0A9DYF2_ARUDO</name>
<reference evidence="1" key="1">
    <citation type="submission" date="2014-09" db="EMBL/GenBank/DDBJ databases">
        <authorList>
            <person name="Magalhaes I.L.F."/>
            <person name="Oliveira U."/>
            <person name="Santos F.R."/>
            <person name="Vidigal T.H.D.A."/>
            <person name="Brescovit A.D."/>
            <person name="Santos A.J."/>
        </authorList>
    </citation>
    <scope>NUCLEOTIDE SEQUENCE</scope>
    <source>
        <tissue evidence="1">Shoot tissue taken approximately 20 cm above the soil surface</tissue>
    </source>
</reference>